<feature type="compositionally biased region" description="Basic and acidic residues" evidence="4">
    <location>
        <begin position="1316"/>
        <end position="1329"/>
    </location>
</feature>
<keyword evidence="3" id="KW-0539">Nucleus</keyword>
<organism evidence="5 6">
    <name type="scientific">Anopheles melas</name>
    <dbReference type="NCBI Taxonomy" id="34690"/>
    <lineage>
        <taxon>Eukaryota</taxon>
        <taxon>Metazoa</taxon>
        <taxon>Ecdysozoa</taxon>
        <taxon>Arthropoda</taxon>
        <taxon>Hexapoda</taxon>
        <taxon>Insecta</taxon>
        <taxon>Pterygota</taxon>
        <taxon>Neoptera</taxon>
        <taxon>Endopterygota</taxon>
        <taxon>Diptera</taxon>
        <taxon>Nematocera</taxon>
        <taxon>Culicoidea</taxon>
        <taxon>Culicidae</taxon>
        <taxon>Anophelinae</taxon>
        <taxon>Anopheles</taxon>
    </lineage>
</organism>
<dbReference type="GO" id="GO:0043565">
    <property type="term" value="F:sequence-specific DNA binding"/>
    <property type="evidence" value="ECO:0007669"/>
    <property type="project" value="TreeGrafter"/>
</dbReference>
<feature type="region of interest" description="Disordered" evidence="4">
    <location>
        <begin position="1220"/>
        <end position="1368"/>
    </location>
</feature>
<dbReference type="STRING" id="34690.A0A182TVE6"/>
<comment type="similarity">
    <text evidence="2">Belongs to the MYBBP1A family.</text>
</comment>
<accession>A0A182TVE6</accession>
<protein>
    <recommendedName>
        <fullName evidence="7">Myb-binding protein 1A</fullName>
    </recommendedName>
</protein>
<dbReference type="GO" id="GO:0005730">
    <property type="term" value="C:nucleolus"/>
    <property type="evidence" value="ECO:0007669"/>
    <property type="project" value="InterPro"/>
</dbReference>
<proteinExistence type="inferred from homology"/>
<evidence type="ECO:0000256" key="4">
    <source>
        <dbReference type="SAM" id="MobiDB-lite"/>
    </source>
</evidence>
<feature type="compositionally biased region" description="Acidic residues" evidence="4">
    <location>
        <begin position="784"/>
        <end position="810"/>
    </location>
</feature>
<reference evidence="6" key="1">
    <citation type="submission" date="2014-01" db="EMBL/GenBank/DDBJ databases">
        <title>The Genome Sequence of Anopheles melas CM1001059_A (V2).</title>
        <authorList>
            <consortium name="The Broad Institute Genomics Platform"/>
            <person name="Neafsey D.E."/>
            <person name="Besansky N."/>
            <person name="Howell P."/>
            <person name="Walton C."/>
            <person name="Young S.K."/>
            <person name="Zeng Q."/>
            <person name="Gargeya S."/>
            <person name="Fitzgerald M."/>
            <person name="Haas B."/>
            <person name="Abouelleil A."/>
            <person name="Allen A.W."/>
            <person name="Alvarado L."/>
            <person name="Arachchi H.M."/>
            <person name="Berlin A.M."/>
            <person name="Chapman S.B."/>
            <person name="Gainer-Dewar J."/>
            <person name="Goldberg J."/>
            <person name="Griggs A."/>
            <person name="Gujja S."/>
            <person name="Hansen M."/>
            <person name="Howarth C."/>
            <person name="Imamovic A."/>
            <person name="Ireland A."/>
            <person name="Larimer J."/>
            <person name="McCowan C."/>
            <person name="Murphy C."/>
            <person name="Pearson M."/>
            <person name="Poon T.W."/>
            <person name="Priest M."/>
            <person name="Roberts A."/>
            <person name="Saif S."/>
            <person name="Shea T."/>
            <person name="Sisk P."/>
            <person name="Sykes S."/>
            <person name="Wortman J."/>
            <person name="Nusbaum C."/>
            <person name="Birren B."/>
        </authorList>
    </citation>
    <scope>NUCLEOTIDE SEQUENCE [LARGE SCALE GENOMIC DNA]</scope>
    <source>
        <strain evidence="6">CM1001059</strain>
    </source>
</reference>
<evidence type="ECO:0000256" key="1">
    <source>
        <dbReference type="ARBA" id="ARBA00004123"/>
    </source>
</evidence>
<feature type="compositionally biased region" description="Basic residues" evidence="4">
    <location>
        <begin position="1292"/>
        <end position="1301"/>
    </location>
</feature>
<dbReference type="Pfam" id="PF04931">
    <property type="entry name" value="DNA_pol_phi"/>
    <property type="match status" value="1"/>
</dbReference>
<evidence type="ECO:0008006" key="7">
    <source>
        <dbReference type="Google" id="ProtNLM"/>
    </source>
</evidence>
<dbReference type="PANTHER" id="PTHR13213">
    <property type="entry name" value="MYB-BINDING PROTEIN 1A FAMILY MEMBER"/>
    <property type="match status" value="1"/>
</dbReference>
<evidence type="ECO:0000313" key="5">
    <source>
        <dbReference type="EnsemblMetazoa" id="AMEC008988-PA"/>
    </source>
</evidence>
<evidence type="ECO:0000256" key="3">
    <source>
        <dbReference type="ARBA" id="ARBA00023242"/>
    </source>
</evidence>
<feature type="compositionally biased region" description="Acidic residues" evidence="4">
    <location>
        <begin position="740"/>
        <end position="773"/>
    </location>
</feature>
<feature type="compositionally biased region" description="Polar residues" evidence="4">
    <location>
        <begin position="1304"/>
        <end position="1313"/>
    </location>
</feature>
<name>A0A182TVE6_9DIPT</name>
<dbReference type="GO" id="GO:0003723">
    <property type="term" value="F:RNA binding"/>
    <property type="evidence" value="ECO:0007669"/>
    <property type="project" value="TreeGrafter"/>
</dbReference>
<dbReference type="SUPFAM" id="SSF48371">
    <property type="entry name" value="ARM repeat"/>
    <property type="match status" value="2"/>
</dbReference>
<feature type="compositionally biased region" description="Acidic residues" evidence="4">
    <location>
        <begin position="1246"/>
        <end position="1265"/>
    </location>
</feature>
<dbReference type="EnsemblMetazoa" id="AMEC008988-RA">
    <property type="protein sequence ID" value="AMEC008988-PA"/>
    <property type="gene ID" value="AMEC008988"/>
</dbReference>
<reference evidence="5" key="2">
    <citation type="submission" date="2020-05" db="UniProtKB">
        <authorList>
            <consortium name="EnsemblMetazoa"/>
        </authorList>
    </citation>
    <scope>IDENTIFICATION</scope>
    <source>
        <strain evidence="5">CM1001059</strain>
    </source>
</reference>
<dbReference type="Proteomes" id="UP000075902">
    <property type="component" value="Unassembled WGS sequence"/>
</dbReference>
<dbReference type="InterPro" id="IPR016024">
    <property type="entry name" value="ARM-type_fold"/>
</dbReference>
<dbReference type="InterPro" id="IPR007015">
    <property type="entry name" value="DNA_pol_V/MYBBP1A"/>
</dbReference>
<evidence type="ECO:0000256" key="2">
    <source>
        <dbReference type="ARBA" id="ARBA00006809"/>
    </source>
</evidence>
<comment type="subcellular location">
    <subcellularLocation>
        <location evidence="1">Nucleus</location>
    </subcellularLocation>
</comment>
<keyword evidence="6" id="KW-1185">Reference proteome</keyword>
<feature type="region of interest" description="Disordered" evidence="4">
    <location>
        <begin position="732"/>
        <end position="811"/>
    </location>
</feature>
<dbReference type="PANTHER" id="PTHR13213:SF2">
    <property type="entry name" value="MYB-BINDING PROTEIN 1A"/>
    <property type="match status" value="1"/>
</dbReference>
<evidence type="ECO:0000313" key="6">
    <source>
        <dbReference type="Proteomes" id="UP000075902"/>
    </source>
</evidence>
<dbReference type="GO" id="GO:0003714">
    <property type="term" value="F:transcription corepressor activity"/>
    <property type="evidence" value="ECO:0007669"/>
    <property type="project" value="TreeGrafter"/>
</dbReference>
<sequence length="1388" mass="155660">MKEQSGRKAGMLMDKTVFGYFKHFVSDDDEARVKGACGLIEFLCNGQKNKSHNGTDDAEDESVVPKTTETAYALKRLVRGVGSMQNDSRIGFFTALVGLLERLRGRDDECPSVTELFTLVKSELTESELGEGEEEKHKTPLELRIGKILVCGAIIKSGLIDDASELELQTVLKTLKKDMYKMLVPLVYTFLNELANRLEASKFSKVFWPVFEPVLNVPKEKHTIDSAFFLLQLSTGPHKKLINQKYFERNFGAPKLLHEHNFPFLAQLLFGIGSTMGINHPFYECLLRELNKQNTLVLFWRDAIVPVLEQENRGSKPKHRDIIVLRLVVSVFNLLEDGTLVPEVLQPAFVKFLVNNLKNRNKYSEDVRNLYQEVCAALLQTYPKMQDESARLETLRRLMHAPGSVLIEKYANCKLLHNLLTTLSAESLRTVGSELKATILDDVATGTNGERSYAAYMLQRLLSLRQLTTQSDDKGQAEGWHQEVVKFLLTLGVFYSADGVSVLKASKQDKALSAELAKTMRGLFFSSLQHRHPKLSVERAFLLSIVRHVDEVMRAHGTKCLRSALTDEQMSCWNKMFATVTSESSPVGKKQKSKKRQSVGDAAETQCDTVFHILLMHMGLHLFSDPEVACSSIEELECVMKRIEEKAKQRRQGSNGDANGGRKKKRASELTIELEPAEPEWIEVVVDLFLNLLSQNSHLLRNVIAHLFPHLSSEITLPALNQILSVINLKDKSNPLTVPGEEDESEAEEVEDDENGCSDSGEEEDEEEDDEEESVKKHAANGDGNEEDDEEDDEDDDEDIMGDEEEEDNITDTMRAAIQTALGGANPETDTESVDLDELDEEQGRRMDQALTAAFRAFRKKQSARKRKGPTKAEKQMDIVLTHFRMRVLDLVDAYLKHEPDMLLCLELMLYVFEMLPVALREESKYGSILTRYRQIFTTLNRIKKFKRDAEDVRPEQLEQILRDLIEKVAKGAAFPERNEYLLKACQFIVICSQVLGKEAAAGGASAPNAVDKMFGELLEEFITNRNPSLAFSAFQSLFQMQWSGVWHLTGKLVHGGLQVGSVRAIRRIQTLQLLRELLRNRRLLNADLSRAAGELRTICTDGIAPYVAQLEAAVGAGDRTIGQNELYELLLVLSEVQHLPSHLEAAPPVAGSNGKKAAKNQQQSLLNWETIGTQIQSMRLFALNAQTMAIYRQFCNRWHLKPISNEGLPLLKENGLNAAEATNGAGGGTTVSKKGKGKKQKTTNDEEDEEEEEEKEEDEEEEEDAPHLLNGHSANDDSSAAEEETEERGGKAKRMQKKGKATNGHSAANGNAQEEEQHNDENGEKGMEVTEEPTNRKRKKDKIVQNGAASEDGVSSKKEKRRRKEALLQAASEGMEDFSFARAIQIE</sequence>
<feature type="region of interest" description="Disordered" evidence="4">
    <location>
        <begin position="647"/>
        <end position="667"/>
    </location>
</feature>
<dbReference type="VEuPathDB" id="VectorBase:AMEC008988"/>